<proteinExistence type="inferred from homology"/>
<comment type="pathway">
    <text evidence="1 7">Amino-acid biosynthesis; L-proline biosynthesis; L-glutamate 5-semialdehyde from L-glutamate: step 2/2.</text>
</comment>
<dbReference type="HAMAP" id="MF_00412">
    <property type="entry name" value="ProA"/>
    <property type="match status" value="1"/>
</dbReference>
<dbReference type="GO" id="GO:0004350">
    <property type="term" value="F:glutamate-5-semialdehyde dehydrogenase activity"/>
    <property type="evidence" value="ECO:0007669"/>
    <property type="project" value="UniProtKB-UniRule"/>
</dbReference>
<sequence>MTQLEENVRELREGAMKLSVTSDEVRKNALHAIASSLSDRKGEIKRENAIDIENARKNGISDSILHRLVFTDEKIASAIKGLEELALLPDPIGKVREKRELDPGFILEKRTFPIGVIAMIFEARPDALVQIAGLALRSGNAVVLKGGKEAQRSNAILTKIIKEATEPIVGAHWILGIESHEDVNTLLTLEDYIDLIIPRGSNKFVRFVMDNTRIPVIGHSDGICSVYVDKDADLDKALRIAVDSKIQYPAACNATETILVHKDVYETFLPRLSGEFIRHGVKVHADERACPLMKDSVPAVPEDWDTEYLALECAVKVVDSLDEAISHIAAHSSHHTDAIVSENKDAINRFFAEVDSADVFSNCSTRFADGFRFGLGAEVGISTSKIHARGPVGLDGLMTTKWLLSGNGEIVADYSGPDAKSFHHKELPNA</sequence>
<dbReference type="EMBL" id="JADIMF010000030">
    <property type="protein sequence ID" value="MBO8468546.1"/>
    <property type="molecule type" value="Genomic_DNA"/>
</dbReference>
<dbReference type="Proteomes" id="UP000810292">
    <property type="component" value="Unassembled WGS sequence"/>
</dbReference>
<keyword evidence="3 7" id="KW-0641">Proline biosynthesis</keyword>
<feature type="domain" description="Aldehyde dehydrogenase" evidence="8">
    <location>
        <begin position="6"/>
        <end position="276"/>
    </location>
</feature>
<evidence type="ECO:0000256" key="6">
    <source>
        <dbReference type="ARBA" id="ARBA00049024"/>
    </source>
</evidence>
<dbReference type="InterPro" id="IPR020593">
    <property type="entry name" value="G-glutamylP_reductase_CS"/>
</dbReference>
<dbReference type="InterPro" id="IPR015590">
    <property type="entry name" value="Aldehyde_DH_dom"/>
</dbReference>
<dbReference type="GO" id="GO:0050661">
    <property type="term" value="F:NADP binding"/>
    <property type="evidence" value="ECO:0007669"/>
    <property type="project" value="InterPro"/>
</dbReference>
<dbReference type="NCBIfam" id="TIGR00407">
    <property type="entry name" value="proA"/>
    <property type="match status" value="1"/>
</dbReference>
<keyword evidence="5 7" id="KW-0560">Oxidoreductase</keyword>
<dbReference type="InterPro" id="IPR016163">
    <property type="entry name" value="Ald_DH_C"/>
</dbReference>
<comment type="subcellular location">
    <subcellularLocation>
        <location evidence="7">Cytoplasm</location>
    </subcellularLocation>
</comment>
<dbReference type="EC" id="1.2.1.41" evidence="7"/>
<dbReference type="InterPro" id="IPR000965">
    <property type="entry name" value="GPR_dom"/>
</dbReference>
<dbReference type="NCBIfam" id="NF001221">
    <property type="entry name" value="PRK00197.1"/>
    <property type="match status" value="1"/>
</dbReference>
<keyword evidence="7" id="KW-0963">Cytoplasm</keyword>
<dbReference type="PIRSF" id="PIRSF000151">
    <property type="entry name" value="GPR"/>
    <property type="match status" value="1"/>
</dbReference>
<keyword evidence="4 7" id="KW-0521">NADP</keyword>
<dbReference type="GO" id="GO:0055129">
    <property type="term" value="P:L-proline biosynthetic process"/>
    <property type="evidence" value="ECO:0007669"/>
    <property type="project" value="UniProtKB-UniRule"/>
</dbReference>
<protein>
    <recommendedName>
        <fullName evidence="7">Gamma-glutamyl phosphate reductase</fullName>
        <shortName evidence="7">GPR</shortName>
        <ecNumber evidence="7">1.2.1.41</ecNumber>
    </recommendedName>
    <alternativeName>
        <fullName evidence="7">Glutamate-5-semialdehyde dehydrogenase</fullName>
    </alternativeName>
    <alternativeName>
        <fullName evidence="7">Glutamyl-gamma-semialdehyde dehydrogenase</fullName>
        <shortName evidence="7">GSA dehydrogenase</shortName>
    </alternativeName>
</protein>
<comment type="catalytic activity">
    <reaction evidence="6 7">
        <text>L-glutamate 5-semialdehyde + phosphate + NADP(+) = L-glutamyl 5-phosphate + NADPH + H(+)</text>
        <dbReference type="Rhea" id="RHEA:19541"/>
        <dbReference type="ChEBI" id="CHEBI:15378"/>
        <dbReference type="ChEBI" id="CHEBI:43474"/>
        <dbReference type="ChEBI" id="CHEBI:57783"/>
        <dbReference type="ChEBI" id="CHEBI:58066"/>
        <dbReference type="ChEBI" id="CHEBI:58274"/>
        <dbReference type="ChEBI" id="CHEBI:58349"/>
        <dbReference type="EC" id="1.2.1.41"/>
    </reaction>
</comment>
<organism evidence="9 10">
    <name type="scientific">Candidatus Ornithospirochaeta stercoravium</name>
    <dbReference type="NCBI Taxonomy" id="2840897"/>
    <lineage>
        <taxon>Bacteria</taxon>
        <taxon>Pseudomonadati</taxon>
        <taxon>Spirochaetota</taxon>
        <taxon>Spirochaetia</taxon>
        <taxon>Spirochaetales</taxon>
        <taxon>Spirochaetaceae</taxon>
        <taxon>Spirochaetaceae incertae sedis</taxon>
        <taxon>Candidatus Ornithospirochaeta</taxon>
    </lineage>
</organism>
<dbReference type="AlphaFoldDB" id="A0A9D9IAA0"/>
<comment type="function">
    <text evidence="7">Catalyzes the NADPH-dependent reduction of L-glutamate 5-phosphate into L-glutamate 5-semialdehyde and phosphate. The product spontaneously undergoes cyclization to form 1-pyrroline-5-carboxylate.</text>
</comment>
<dbReference type="FunFam" id="3.40.309.10:FF:000006">
    <property type="entry name" value="Gamma-glutamyl phosphate reductase"/>
    <property type="match status" value="1"/>
</dbReference>
<gene>
    <name evidence="7" type="primary">proA</name>
    <name evidence="9" type="ORF">IAA72_02025</name>
</gene>
<accession>A0A9D9IAA0</accession>
<evidence type="ECO:0000256" key="5">
    <source>
        <dbReference type="ARBA" id="ARBA00023002"/>
    </source>
</evidence>
<dbReference type="PROSITE" id="PS01223">
    <property type="entry name" value="PROA"/>
    <property type="match status" value="1"/>
</dbReference>
<reference evidence="9" key="1">
    <citation type="submission" date="2020-10" db="EMBL/GenBank/DDBJ databases">
        <authorList>
            <person name="Gilroy R."/>
        </authorList>
    </citation>
    <scope>NUCLEOTIDE SEQUENCE</scope>
    <source>
        <strain evidence="9">14700</strain>
    </source>
</reference>
<evidence type="ECO:0000313" key="10">
    <source>
        <dbReference type="Proteomes" id="UP000810292"/>
    </source>
</evidence>
<dbReference type="PANTHER" id="PTHR11063">
    <property type="entry name" value="GLUTAMATE SEMIALDEHYDE DEHYDROGENASE"/>
    <property type="match status" value="1"/>
</dbReference>
<dbReference type="InterPro" id="IPR016162">
    <property type="entry name" value="Ald_DH_N"/>
</dbReference>
<keyword evidence="2 7" id="KW-0028">Amino-acid biosynthesis</keyword>
<dbReference type="InterPro" id="IPR012134">
    <property type="entry name" value="Glu-5-SA_DH"/>
</dbReference>
<evidence type="ECO:0000256" key="3">
    <source>
        <dbReference type="ARBA" id="ARBA00022650"/>
    </source>
</evidence>
<dbReference type="PANTHER" id="PTHR11063:SF8">
    <property type="entry name" value="DELTA-1-PYRROLINE-5-CARBOXYLATE SYNTHASE"/>
    <property type="match status" value="1"/>
</dbReference>
<name>A0A9D9IAA0_9SPIO</name>
<evidence type="ECO:0000256" key="7">
    <source>
        <dbReference type="HAMAP-Rule" id="MF_00412"/>
    </source>
</evidence>
<evidence type="ECO:0000313" key="9">
    <source>
        <dbReference type="EMBL" id="MBO8468546.1"/>
    </source>
</evidence>
<comment type="similarity">
    <text evidence="7">Belongs to the gamma-glutamyl phosphate reductase family.</text>
</comment>
<reference evidence="9" key="2">
    <citation type="journal article" date="2021" name="PeerJ">
        <title>Extensive microbial diversity within the chicken gut microbiome revealed by metagenomics and culture.</title>
        <authorList>
            <person name="Gilroy R."/>
            <person name="Ravi A."/>
            <person name="Getino M."/>
            <person name="Pursley I."/>
            <person name="Horton D.L."/>
            <person name="Alikhan N.F."/>
            <person name="Baker D."/>
            <person name="Gharbi K."/>
            <person name="Hall N."/>
            <person name="Watson M."/>
            <person name="Adriaenssens E.M."/>
            <person name="Foster-Nyarko E."/>
            <person name="Jarju S."/>
            <person name="Secka A."/>
            <person name="Antonio M."/>
            <person name="Oren A."/>
            <person name="Chaudhuri R.R."/>
            <person name="La Ragione R."/>
            <person name="Hildebrand F."/>
            <person name="Pallen M.J."/>
        </authorList>
    </citation>
    <scope>NUCLEOTIDE SEQUENCE</scope>
    <source>
        <strain evidence="9">14700</strain>
    </source>
</reference>
<evidence type="ECO:0000256" key="4">
    <source>
        <dbReference type="ARBA" id="ARBA00022857"/>
    </source>
</evidence>
<evidence type="ECO:0000256" key="1">
    <source>
        <dbReference type="ARBA" id="ARBA00004985"/>
    </source>
</evidence>
<dbReference type="CDD" id="cd07079">
    <property type="entry name" value="ALDH_F18-19_ProA-GPR"/>
    <property type="match status" value="1"/>
</dbReference>
<dbReference type="Gene3D" id="3.40.605.10">
    <property type="entry name" value="Aldehyde Dehydrogenase, Chain A, domain 1"/>
    <property type="match status" value="1"/>
</dbReference>
<comment type="caution">
    <text evidence="9">The sequence shown here is derived from an EMBL/GenBank/DDBJ whole genome shotgun (WGS) entry which is preliminary data.</text>
</comment>
<evidence type="ECO:0000259" key="8">
    <source>
        <dbReference type="Pfam" id="PF00171"/>
    </source>
</evidence>
<dbReference type="Gene3D" id="3.40.309.10">
    <property type="entry name" value="Aldehyde Dehydrogenase, Chain A, domain 2"/>
    <property type="match status" value="1"/>
</dbReference>
<dbReference type="InterPro" id="IPR016161">
    <property type="entry name" value="Ald_DH/histidinol_DH"/>
</dbReference>
<dbReference type="GO" id="GO:0005737">
    <property type="term" value="C:cytoplasm"/>
    <property type="evidence" value="ECO:0007669"/>
    <property type="project" value="UniProtKB-SubCell"/>
</dbReference>
<dbReference type="Pfam" id="PF00171">
    <property type="entry name" value="Aldedh"/>
    <property type="match status" value="1"/>
</dbReference>
<dbReference type="SUPFAM" id="SSF53720">
    <property type="entry name" value="ALDH-like"/>
    <property type="match status" value="1"/>
</dbReference>
<evidence type="ECO:0000256" key="2">
    <source>
        <dbReference type="ARBA" id="ARBA00022605"/>
    </source>
</evidence>